<dbReference type="OrthoDB" id="4519985at2"/>
<feature type="compositionally biased region" description="Low complexity" evidence="1">
    <location>
        <begin position="107"/>
        <end position="119"/>
    </location>
</feature>
<dbReference type="NCBIfam" id="NF033847">
    <property type="entry name" value="MCP_Sipho"/>
    <property type="match status" value="1"/>
</dbReference>
<feature type="region of interest" description="Disordered" evidence="1">
    <location>
        <begin position="85"/>
        <end position="119"/>
    </location>
</feature>
<keyword evidence="3" id="KW-1185">Reference proteome</keyword>
<evidence type="ECO:0000313" key="2">
    <source>
        <dbReference type="EMBL" id="ORA38104.1"/>
    </source>
</evidence>
<organism evidence="2 3">
    <name type="scientific">Mycobacterium aquaticum</name>
    <dbReference type="NCBI Taxonomy" id="1927124"/>
    <lineage>
        <taxon>Bacteria</taxon>
        <taxon>Bacillati</taxon>
        <taxon>Actinomycetota</taxon>
        <taxon>Actinomycetes</taxon>
        <taxon>Mycobacteriales</taxon>
        <taxon>Mycobacteriaceae</taxon>
        <taxon>Mycobacterium</taxon>
    </lineage>
</organism>
<protein>
    <recommendedName>
        <fullName evidence="4">Major capsid protein</fullName>
    </recommendedName>
</protein>
<comment type="caution">
    <text evidence="2">The sequence shown here is derived from an EMBL/GenBank/DDBJ whole genome shotgun (WGS) entry which is preliminary data.</text>
</comment>
<dbReference type="STRING" id="1927124.BST13_05775"/>
<evidence type="ECO:0000256" key="1">
    <source>
        <dbReference type="SAM" id="MobiDB-lite"/>
    </source>
</evidence>
<gene>
    <name evidence="2" type="ORF">BST13_05775</name>
</gene>
<feature type="compositionally biased region" description="Low complexity" evidence="1">
    <location>
        <begin position="85"/>
        <end position="99"/>
    </location>
</feature>
<accession>A0A1X0B6Z7</accession>
<reference evidence="2 3" key="1">
    <citation type="submission" date="2017-02" db="EMBL/GenBank/DDBJ databases">
        <title>The new phylogeny of genus Mycobacterium.</title>
        <authorList>
            <person name="Tortoli E."/>
            <person name="Trovato A."/>
            <person name="Cirillo D.M."/>
        </authorList>
    </citation>
    <scope>NUCLEOTIDE SEQUENCE [LARGE SCALE GENOMIC DNA]</scope>
    <source>
        <strain evidence="2 3">RW6</strain>
    </source>
</reference>
<evidence type="ECO:0000313" key="3">
    <source>
        <dbReference type="Proteomes" id="UP000192448"/>
    </source>
</evidence>
<dbReference type="Proteomes" id="UP000192448">
    <property type="component" value="Unassembled WGS sequence"/>
</dbReference>
<dbReference type="InterPro" id="IPR047790">
    <property type="entry name" value="MCP_Sipho"/>
</dbReference>
<name>A0A1X0B6Z7_9MYCO</name>
<proteinExistence type="predicted"/>
<dbReference type="AlphaFoldDB" id="A0A1X0B6Z7"/>
<dbReference type="RefSeq" id="WP_142282733.1">
    <property type="nucleotide sequence ID" value="NZ_MVHF01000004.1"/>
</dbReference>
<evidence type="ECO:0008006" key="4">
    <source>
        <dbReference type="Google" id="ProtNLM"/>
    </source>
</evidence>
<dbReference type="EMBL" id="MVHF01000004">
    <property type="protein sequence ID" value="ORA38104.1"/>
    <property type="molecule type" value="Genomic_DNA"/>
</dbReference>
<sequence>MKFTTLPDQLPATVTELEELAAAVAAEINVFQARYAAGDEFTEDEVARFEYVTEAHEKVTAECDTLAAAEQTQADKVKGLIERSTSATKKATDPAPAADADAESGTEAEAPAADADTAAAQVVAEAEAATAKAAESSAAVTAGAGVSFGGAVRNNDIPADAPATELPKRWRMLPSAPKYAEFGGSSGMVSTREIAEAIESVQPGQRTGKQQTGSKVFNGQTFATQALAKMDRPQGKVIETGEDFYAELERIAAEIPGRGKVSAQALVAAGGWCAPSEQLYDFCPTPAAGNLLSLPEIAIKRGGIRFPAEPDFTALQTGFHFTEPQLEATDGNGKPTAIKNFVEIPCPDEMIEYRLEAIGWAVKAGILQRQAWPELIQKFLDEFLVKHQYRVSAKTILKMLGESSAAKVVPTDAVLGATTGILNGLHVRARNLQIKTRKDTMEGVAPVWFRDVLRADLAMRDGRDMLDVSDAQIDAWLAVRGIYLQYEGRWQSLGVGQPGHYDTSWWPGSVDVMLYPAGTFFRSLDNVITLGVQYPIEQVQENRYTEGFLEDSFLVGKRCDPSHLIRIPLCTNGAVGARETIVCQSATITKTVTVGGAPTGGGYTLKFGPLGVPSASIANNAAGTAMDSALTGIDDGVTAAGDITVVGNGPVYTVTYPAKLGDLQLAANNLTGGTNPSVTVS</sequence>